<dbReference type="InterPro" id="IPR029033">
    <property type="entry name" value="His_PPase_superfam"/>
</dbReference>
<feature type="binding site" evidence="2">
    <location>
        <position position="57"/>
    </location>
    <ligand>
        <name>substrate</name>
    </ligand>
</feature>
<sequence length="208" mass="22978">MELYLVRHGETYLNRYQRMQGWSDSFLTPRGESQARACGQKLAGIPFTRLYASDSGRTQATAQLLLPSLTGNLAVETSRLFRETAFGGFEGAKNAPTWAQICQALGQPSLDALFTHTSLATILDTFKAVDPYHDAEDNAQMQARLDQGLAKIRRENAATAKVLLVPHGNYIRMLKLRYAPGFSAHTEIVNAGVTKLVTRADSWVEVAF</sequence>
<evidence type="ECO:0000256" key="2">
    <source>
        <dbReference type="PIRSR" id="PIRSR613078-2"/>
    </source>
</evidence>
<gene>
    <name evidence="3" type="ORF">FD22_GL001028</name>
</gene>
<evidence type="ECO:0000313" key="3">
    <source>
        <dbReference type="EMBL" id="KRK17056.1"/>
    </source>
</evidence>
<comment type="caution">
    <text evidence="3">The sequence shown here is derived from an EMBL/GenBank/DDBJ whole genome shotgun (WGS) entry which is preliminary data.</text>
</comment>
<dbReference type="Pfam" id="PF00300">
    <property type="entry name" value="His_Phos_1"/>
    <property type="match status" value="1"/>
</dbReference>
<dbReference type="InterPro" id="IPR013078">
    <property type="entry name" value="His_Pase_superF_clade-1"/>
</dbReference>
<dbReference type="InterPro" id="IPR050275">
    <property type="entry name" value="PGM_Phosphatase"/>
</dbReference>
<feature type="binding site" evidence="2">
    <location>
        <begin position="7"/>
        <end position="14"/>
    </location>
    <ligand>
        <name>substrate</name>
    </ligand>
</feature>
<dbReference type="AlphaFoldDB" id="A0A0R1F5M8"/>
<dbReference type="GO" id="GO:0016791">
    <property type="term" value="F:phosphatase activity"/>
    <property type="evidence" value="ECO:0007669"/>
    <property type="project" value="TreeGrafter"/>
</dbReference>
<dbReference type="EMBL" id="AZCN01000026">
    <property type="protein sequence ID" value="KRK17056.1"/>
    <property type="molecule type" value="Genomic_DNA"/>
</dbReference>
<dbReference type="GeneID" id="65917207"/>
<evidence type="ECO:0000313" key="4">
    <source>
        <dbReference type="Proteomes" id="UP000051181"/>
    </source>
</evidence>
<dbReference type="SMART" id="SM00855">
    <property type="entry name" value="PGAM"/>
    <property type="match status" value="1"/>
</dbReference>
<dbReference type="RefSeq" id="WP_010011155.1">
    <property type="nucleotide sequence ID" value="NZ_AZCN01000026.1"/>
</dbReference>
<dbReference type="GO" id="GO:0005737">
    <property type="term" value="C:cytoplasm"/>
    <property type="evidence" value="ECO:0007669"/>
    <property type="project" value="TreeGrafter"/>
</dbReference>
<dbReference type="PANTHER" id="PTHR48100">
    <property type="entry name" value="BROAD-SPECIFICITY PHOSPHATASE YOR283W-RELATED"/>
    <property type="match status" value="1"/>
</dbReference>
<proteinExistence type="predicted"/>
<dbReference type="PANTHER" id="PTHR48100:SF9">
    <property type="entry name" value="PHOSPHOGLYCERATE MUTASE 2 PARALOG"/>
    <property type="match status" value="1"/>
</dbReference>
<evidence type="ECO:0000256" key="1">
    <source>
        <dbReference type="PIRSR" id="PIRSR613078-1"/>
    </source>
</evidence>
<dbReference type="Gene3D" id="3.40.50.1240">
    <property type="entry name" value="Phosphoglycerate mutase-like"/>
    <property type="match status" value="1"/>
</dbReference>
<dbReference type="eggNOG" id="COG0406">
    <property type="taxonomic scope" value="Bacteria"/>
</dbReference>
<organism evidence="3 4">
    <name type="scientific">Loigolactobacillus coryniformis subsp. coryniformis KCTC 3167 = DSM 20001</name>
    <dbReference type="NCBI Taxonomy" id="913848"/>
    <lineage>
        <taxon>Bacteria</taxon>
        <taxon>Bacillati</taxon>
        <taxon>Bacillota</taxon>
        <taxon>Bacilli</taxon>
        <taxon>Lactobacillales</taxon>
        <taxon>Lactobacillaceae</taxon>
        <taxon>Loigolactobacillus</taxon>
    </lineage>
</organism>
<protein>
    <submittedName>
        <fullName evidence="3">2,3-bisphosphoglycerate-dependent phosphoglycerate mutase</fullName>
    </submittedName>
</protein>
<feature type="active site" description="Proton donor/acceptor" evidence="1">
    <location>
        <position position="83"/>
    </location>
</feature>
<dbReference type="SUPFAM" id="SSF53254">
    <property type="entry name" value="Phosphoglycerate mutase-like"/>
    <property type="match status" value="1"/>
</dbReference>
<reference evidence="3 4" key="1">
    <citation type="journal article" date="2015" name="Genome Announc.">
        <title>Expanding the biotechnology potential of lactobacilli through comparative genomics of 213 strains and associated genera.</title>
        <authorList>
            <person name="Sun Z."/>
            <person name="Harris H.M."/>
            <person name="McCann A."/>
            <person name="Guo C."/>
            <person name="Argimon S."/>
            <person name="Zhang W."/>
            <person name="Yang X."/>
            <person name="Jeffery I.B."/>
            <person name="Cooney J.C."/>
            <person name="Kagawa T.F."/>
            <person name="Liu W."/>
            <person name="Song Y."/>
            <person name="Salvetti E."/>
            <person name="Wrobel A."/>
            <person name="Rasinkangas P."/>
            <person name="Parkhill J."/>
            <person name="Rea M.C."/>
            <person name="O'Sullivan O."/>
            <person name="Ritari J."/>
            <person name="Douillard F.P."/>
            <person name="Paul Ross R."/>
            <person name="Yang R."/>
            <person name="Briner A.E."/>
            <person name="Felis G.E."/>
            <person name="de Vos W.M."/>
            <person name="Barrangou R."/>
            <person name="Klaenhammer T.R."/>
            <person name="Caufield P.W."/>
            <person name="Cui Y."/>
            <person name="Zhang H."/>
            <person name="O'Toole P.W."/>
        </authorList>
    </citation>
    <scope>NUCLEOTIDE SEQUENCE [LARGE SCALE GENOMIC DNA]</scope>
    <source>
        <strain evidence="3 4">DSM 20001</strain>
    </source>
</reference>
<dbReference type="Proteomes" id="UP000051181">
    <property type="component" value="Unassembled WGS sequence"/>
</dbReference>
<dbReference type="PATRIC" id="fig|913848.6.peg.1060"/>
<name>A0A0R1F5M8_9LACO</name>
<feature type="active site" description="Tele-phosphohistidine intermediate" evidence="1">
    <location>
        <position position="8"/>
    </location>
</feature>
<dbReference type="CDD" id="cd07067">
    <property type="entry name" value="HP_PGM_like"/>
    <property type="match status" value="1"/>
</dbReference>
<accession>A0A0R1F5M8</accession>